<protein>
    <submittedName>
        <fullName evidence="1">Uncharacterized protein</fullName>
    </submittedName>
</protein>
<dbReference type="EMBL" id="JXTC01000199">
    <property type="protein sequence ID" value="PON82209.1"/>
    <property type="molecule type" value="Genomic_DNA"/>
</dbReference>
<sequence>MESFYSSIHGMMRRGIQKCHVDGLVPSSLRDLTVVISSLTNNDSDNSPGRSFSAWESAKIPRIFDEVAHNLASWAAATSSFGFFEEESITHATLLGPRQ</sequence>
<gene>
    <name evidence="1" type="ORF">TorRG33x02_219900</name>
</gene>
<reference evidence="2" key="1">
    <citation type="submission" date="2016-06" db="EMBL/GenBank/DDBJ databases">
        <title>Parallel loss of symbiosis genes in relatives of nitrogen-fixing non-legume Parasponia.</title>
        <authorList>
            <person name="Van Velzen R."/>
            <person name="Holmer R."/>
            <person name="Bu F."/>
            <person name="Rutten L."/>
            <person name="Van Zeijl A."/>
            <person name="Liu W."/>
            <person name="Santuari L."/>
            <person name="Cao Q."/>
            <person name="Sharma T."/>
            <person name="Shen D."/>
            <person name="Roswanjaya Y."/>
            <person name="Wardhani T."/>
            <person name="Kalhor M.S."/>
            <person name="Jansen J."/>
            <person name="Van den Hoogen J."/>
            <person name="Gungor B."/>
            <person name="Hartog M."/>
            <person name="Hontelez J."/>
            <person name="Verver J."/>
            <person name="Yang W.-C."/>
            <person name="Schijlen E."/>
            <person name="Repin R."/>
            <person name="Schilthuizen M."/>
            <person name="Schranz E."/>
            <person name="Heidstra R."/>
            <person name="Miyata K."/>
            <person name="Fedorova E."/>
            <person name="Kohlen W."/>
            <person name="Bisseling T."/>
            <person name="Smit S."/>
            <person name="Geurts R."/>
        </authorList>
    </citation>
    <scope>NUCLEOTIDE SEQUENCE [LARGE SCALE GENOMIC DNA]</scope>
    <source>
        <strain evidence="2">cv. RG33-2</strain>
    </source>
</reference>
<comment type="caution">
    <text evidence="1">The sequence shown here is derived from an EMBL/GenBank/DDBJ whole genome shotgun (WGS) entry which is preliminary data.</text>
</comment>
<evidence type="ECO:0000313" key="2">
    <source>
        <dbReference type="Proteomes" id="UP000237000"/>
    </source>
</evidence>
<dbReference type="AlphaFoldDB" id="A0A2P5E9I5"/>
<name>A0A2P5E9I5_TREOI</name>
<evidence type="ECO:0000313" key="1">
    <source>
        <dbReference type="EMBL" id="PON82209.1"/>
    </source>
</evidence>
<dbReference type="InParanoid" id="A0A2P5E9I5"/>
<proteinExistence type="predicted"/>
<keyword evidence="2" id="KW-1185">Reference proteome</keyword>
<organism evidence="1 2">
    <name type="scientific">Trema orientale</name>
    <name type="common">Charcoal tree</name>
    <name type="synonym">Celtis orientalis</name>
    <dbReference type="NCBI Taxonomy" id="63057"/>
    <lineage>
        <taxon>Eukaryota</taxon>
        <taxon>Viridiplantae</taxon>
        <taxon>Streptophyta</taxon>
        <taxon>Embryophyta</taxon>
        <taxon>Tracheophyta</taxon>
        <taxon>Spermatophyta</taxon>
        <taxon>Magnoliopsida</taxon>
        <taxon>eudicotyledons</taxon>
        <taxon>Gunneridae</taxon>
        <taxon>Pentapetalae</taxon>
        <taxon>rosids</taxon>
        <taxon>fabids</taxon>
        <taxon>Rosales</taxon>
        <taxon>Cannabaceae</taxon>
        <taxon>Trema</taxon>
    </lineage>
</organism>
<dbReference type="Proteomes" id="UP000237000">
    <property type="component" value="Unassembled WGS sequence"/>
</dbReference>
<accession>A0A2P5E9I5</accession>